<evidence type="ECO:0008006" key="3">
    <source>
        <dbReference type="Google" id="ProtNLM"/>
    </source>
</evidence>
<proteinExistence type="predicted"/>
<gene>
    <name evidence="1" type="ORF">PIB30_097870</name>
</gene>
<protein>
    <recommendedName>
        <fullName evidence="3">DUF4283 domain-containing protein</fullName>
    </recommendedName>
</protein>
<evidence type="ECO:0000313" key="1">
    <source>
        <dbReference type="EMBL" id="MED6201717.1"/>
    </source>
</evidence>
<name>A0ABU6XTZ2_9FABA</name>
<comment type="caution">
    <text evidence="1">The sequence shown here is derived from an EMBL/GenBank/DDBJ whole genome shotgun (WGS) entry which is preliminary data.</text>
</comment>
<accession>A0ABU6XTZ2</accession>
<reference evidence="1 2" key="1">
    <citation type="journal article" date="2023" name="Plants (Basel)">
        <title>Bridging the Gap: Combining Genomics and Transcriptomics Approaches to Understand Stylosanthes scabra, an Orphan Legume from the Brazilian Caatinga.</title>
        <authorList>
            <person name="Ferreira-Neto J.R.C."/>
            <person name="da Silva M.D."/>
            <person name="Binneck E."/>
            <person name="de Melo N.F."/>
            <person name="da Silva R.H."/>
            <person name="de Melo A.L.T.M."/>
            <person name="Pandolfi V."/>
            <person name="Bustamante F.O."/>
            <person name="Brasileiro-Vidal A.C."/>
            <person name="Benko-Iseppon A.M."/>
        </authorList>
    </citation>
    <scope>NUCLEOTIDE SEQUENCE [LARGE SCALE GENOMIC DNA]</scope>
    <source>
        <tissue evidence="1">Leaves</tissue>
    </source>
</reference>
<evidence type="ECO:0000313" key="2">
    <source>
        <dbReference type="Proteomes" id="UP001341840"/>
    </source>
</evidence>
<sequence>MYKLLEDWKGPGRIECRDIGPFRCLITFDTVEIKEAEVENELLLSLFDEVKPHWEIFWSLSRRIWIEIMGLPIGLWSSENYNKIVKLSGKIVRIDDRTEESKSFTTARILLDCFQWERIHEWITLRIDGREFEVFVKEFGSEVYSVQSHPDLDSESYLFMAEEEPHVELERPAVVNKAVNLNFRNVIDPVVNAIMMNNWVTMQTINSGGGLCGTTGVNKEVNGAIVWSESTVSSYKEEERVNDLDLDPMVWEAQLGAGVWSKLNKAIINPNQTRTVNSNAVSVVGHKSGSSSTCPFSLGFGPCKDQFHVHRTSARAPSDPEWSEDISETPIARRKSTTGEGDCDGGCSEEIQSDETLYLINEEARARADFFADFDGPGNAAIVRAESATAVEESEEDFDHYEGQRDWLIEGADCTGGDSRFRGPAGEHCKEDGSETRLREEVTESKKLWSKGGISFDSNDEEEILVRLVDRKLDGKKRIDLRPKKQRQGRKTPCIQGRTLATRTLRLGAKSKLK</sequence>
<dbReference type="Proteomes" id="UP001341840">
    <property type="component" value="Unassembled WGS sequence"/>
</dbReference>
<dbReference type="EMBL" id="JASCZI010213892">
    <property type="protein sequence ID" value="MED6201717.1"/>
    <property type="molecule type" value="Genomic_DNA"/>
</dbReference>
<organism evidence="1 2">
    <name type="scientific">Stylosanthes scabra</name>
    <dbReference type="NCBI Taxonomy" id="79078"/>
    <lineage>
        <taxon>Eukaryota</taxon>
        <taxon>Viridiplantae</taxon>
        <taxon>Streptophyta</taxon>
        <taxon>Embryophyta</taxon>
        <taxon>Tracheophyta</taxon>
        <taxon>Spermatophyta</taxon>
        <taxon>Magnoliopsida</taxon>
        <taxon>eudicotyledons</taxon>
        <taxon>Gunneridae</taxon>
        <taxon>Pentapetalae</taxon>
        <taxon>rosids</taxon>
        <taxon>fabids</taxon>
        <taxon>Fabales</taxon>
        <taxon>Fabaceae</taxon>
        <taxon>Papilionoideae</taxon>
        <taxon>50 kb inversion clade</taxon>
        <taxon>dalbergioids sensu lato</taxon>
        <taxon>Dalbergieae</taxon>
        <taxon>Pterocarpus clade</taxon>
        <taxon>Stylosanthes</taxon>
    </lineage>
</organism>
<keyword evidence="2" id="KW-1185">Reference proteome</keyword>